<name>A0A1J6J2Q4_NICAT</name>
<proteinExistence type="predicted"/>
<evidence type="ECO:0000313" key="2">
    <source>
        <dbReference type="EMBL" id="OIT01553.1"/>
    </source>
</evidence>
<reference evidence="2" key="1">
    <citation type="submission" date="2016-11" db="EMBL/GenBank/DDBJ databases">
        <title>The genome of Nicotiana attenuata.</title>
        <authorList>
            <person name="Xu S."/>
            <person name="Brockmoeller T."/>
            <person name="Gaquerel E."/>
            <person name="Navarro A."/>
            <person name="Kuhl H."/>
            <person name="Gase K."/>
            <person name="Ling Z."/>
            <person name="Zhou W."/>
            <person name="Kreitzer C."/>
            <person name="Stanke M."/>
            <person name="Tang H."/>
            <person name="Lyons E."/>
            <person name="Pandey P."/>
            <person name="Pandey S.P."/>
            <person name="Timmermann B."/>
            <person name="Baldwin I.T."/>
        </authorList>
    </citation>
    <scope>NUCLEOTIDE SEQUENCE [LARGE SCALE GENOMIC DNA]</scope>
    <source>
        <strain evidence="2">UT</strain>
    </source>
</reference>
<comment type="caution">
    <text evidence="2">The sequence shown here is derived from an EMBL/GenBank/DDBJ whole genome shotgun (WGS) entry which is preliminary data.</text>
</comment>
<organism evidence="2 3">
    <name type="scientific">Nicotiana attenuata</name>
    <name type="common">Coyote tobacco</name>
    <dbReference type="NCBI Taxonomy" id="49451"/>
    <lineage>
        <taxon>Eukaryota</taxon>
        <taxon>Viridiplantae</taxon>
        <taxon>Streptophyta</taxon>
        <taxon>Embryophyta</taxon>
        <taxon>Tracheophyta</taxon>
        <taxon>Spermatophyta</taxon>
        <taxon>Magnoliopsida</taxon>
        <taxon>eudicotyledons</taxon>
        <taxon>Gunneridae</taxon>
        <taxon>Pentapetalae</taxon>
        <taxon>asterids</taxon>
        <taxon>lamiids</taxon>
        <taxon>Solanales</taxon>
        <taxon>Solanaceae</taxon>
        <taxon>Nicotianoideae</taxon>
        <taxon>Nicotianeae</taxon>
        <taxon>Nicotiana</taxon>
    </lineage>
</organism>
<protein>
    <submittedName>
        <fullName evidence="2">Uncharacterized protein</fullName>
    </submittedName>
</protein>
<gene>
    <name evidence="2" type="ORF">A4A49_55096</name>
</gene>
<dbReference type="AlphaFoldDB" id="A0A1J6J2Q4"/>
<evidence type="ECO:0000256" key="1">
    <source>
        <dbReference type="SAM" id="MobiDB-lite"/>
    </source>
</evidence>
<dbReference type="Gramene" id="OIT01553">
    <property type="protein sequence ID" value="OIT01553"/>
    <property type="gene ID" value="A4A49_55096"/>
</dbReference>
<feature type="region of interest" description="Disordered" evidence="1">
    <location>
        <begin position="53"/>
        <end position="72"/>
    </location>
</feature>
<feature type="compositionally biased region" description="Polar residues" evidence="1">
    <location>
        <begin position="53"/>
        <end position="62"/>
    </location>
</feature>
<dbReference type="EMBL" id="MJEQ01037188">
    <property type="protein sequence ID" value="OIT01553.1"/>
    <property type="molecule type" value="Genomic_DNA"/>
</dbReference>
<dbReference type="Proteomes" id="UP000187609">
    <property type="component" value="Unassembled WGS sequence"/>
</dbReference>
<evidence type="ECO:0000313" key="3">
    <source>
        <dbReference type="Proteomes" id="UP000187609"/>
    </source>
</evidence>
<keyword evidence="3" id="KW-1185">Reference proteome</keyword>
<sequence length="72" mass="7788">MQEKIEVAIAATNSNSSDDSQEVDVIRLYFEVMGGDKKWRVYGLGSQALTSYPDSNSATSRTLHAVPDHAAG</sequence>
<accession>A0A1J6J2Q4</accession>